<dbReference type="PRINTS" id="PR00952">
    <property type="entry name" value="TYPE3IMQPROT"/>
</dbReference>
<dbReference type="GO" id="GO:0005886">
    <property type="term" value="C:plasma membrane"/>
    <property type="evidence" value="ECO:0007669"/>
    <property type="project" value="UniProtKB-SubCell"/>
</dbReference>
<feature type="transmembrane region" description="Helical" evidence="7">
    <location>
        <begin position="25"/>
        <end position="53"/>
    </location>
</feature>
<sequence>MRLLVQLAADMPDDRMMAALTRDAVQMFATGALIFLVPVLIVAVVVGLVQTILSISEQSLSFLPKLMTLVAMLLLAGERVMHGLANLLESGLIDMVGAIR</sequence>
<keyword evidence="8" id="KW-0282">Flagellum</keyword>
<evidence type="ECO:0000256" key="5">
    <source>
        <dbReference type="ARBA" id="ARBA00022989"/>
    </source>
</evidence>
<gene>
    <name evidence="8" type="ORF">FHS79_000488</name>
</gene>
<keyword evidence="6 7" id="KW-0472">Membrane</keyword>
<keyword evidence="5 7" id="KW-1133">Transmembrane helix</keyword>
<comment type="similarity">
    <text evidence="2">Belongs to the FliQ/MopD/SpaQ family.</text>
</comment>
<proteinExistence type="inferred from homology"/>
<evidence type="ECO:0000256" key="7">
    <source>
        <dbReference type="SAM" id="Phobius"/>
    </source>
</evidence>
<dbReference type="InterPro" id="IPR002191">
    <property type="entry name" value="Bac_export_3"/>
</dbReference>
<organism evidence="8 9">
    <name type="scientific">Polymorphobacter multimanifer</name>
    <dbReference type="NCBI Taxonomy" id="1070431"/>
    <lineage>
        <taxon>Bacteria</taxon>
        <taxon>Pseudomonadati</taxon>
        <taxon>Pseudomonadota</taxon>
        <taxon>Alphaproteobacteria</taxon>
        <taxon>Sphingomonadales</taxon>
        <taxon>Sphingosinicellaceae</taxon>
        <taxon>Polymorphobacter</taxon>
    </lineage>
</organism>
<evidence type="ECO:0000256" key="2">
    <source>
        <dbReference type="ARBA" id="ARBA00006156"/>
    </source>
</evidence>
<evidence type="ECO:0000313" key="8">
    <source>
        <dbReference type="EMBL" id="MBB6226334.1"/>
    </source>
</evidence>
<comment type="caution">
    <text evidence="8">The sequence shown here is derived from an EMBL/GenBank/DDBJ whole genome shotgun (WGS) entry which is preliminary data.</text>
</comment>
<dbReference type="GO" id="GO:0009306">
    <property type="term" value="P:protein secretion"/>
    <property type="evidence" value="ECO:0007669"/>
    <property type="project" value="InterPro"/>
</dbReference>
<dbReference type="PANTHER" id="PTHR34040">
    <property type="entry name" value="FLAGELLAR BIOSYNTHETIC PROTEIN FLIQ"/>
    <property type="match status" value="1"/>
</dbReference>
<dbReference type="EMBL" id="JACIIV010000003">
    <property type="protein sequence ID" value="MBB6226334.1"/>
    <property type="molecule type" value="Genomic_DNA"/>
</dbReference>
<keyword evidence="8" id="KW-0969">Cilium</keyword>
<dbReference type="Pfam" id="PF01313">
    <property type="entry name" value="Bac_export_3"/>
    <property type="match status" value="1"/>
</dbReference>
<name>A0A841L197_9SPHN</name>
<keyword evidence="9" id="KW-1185">Reference proteome</keyword>
<evidence type="ECO:0000256" key="1">
    <source>
        <dbReference type="ARBA" id="ARBA00004651"/>
    </source>
</evidence>
<evidence type="ECO:0000256" key="3">
    <source>
        <dbReference type="ARBA" id="ARBA00022475"/>
    </source>
</evidence>
<dbReference type="AlphaFoldDB" id="A0A841L197"/>
<reference evidence="8 9" key="1">
    <citation type="submission" date="2020-08" db="EMBL/GenBank/DDBJ databases">
        <title>Genomic Encyclopedia of Type Strains, Phase IV (KMG-IV): sequencing the most valuable type-strain genomes for metagenomic binning, comparative biology and taxonomic classification.</title>
        <authorList>
            <person name="Goeker M."/>
        </authorList>
    </citation>
    <scope>NUCLEOTIDE SEQUENCE [LARGE SCALE GENOMIC DNA]</scope>
    <source>
        <strain evidence="8 9">DSM 102189</strain>
    </source>
</reference>
<evidence type="ECO:0000313" key="9">
    <source>
        <dbReference type="Proteomes" id="UP000538147"/>
    </source>
</evidence>
<dbReference type="Proteomes" id="UP000538147">
    <property type="component" value="Unassembled WGS sequence"/>
</dbReference>
<evidence type="ECO:0000256" key="4">
    <source>
        <dbReference type="ARBA" id="ARBA00022692"/>
    </source>
</evidence>
<protein>
    <submittedName>
        <fullName evidence="8">Flagellar biosynthetic protein FliQ</fullName>
    </submittedName>
</protein>
<accession>A0A841L197</accession>
<dbReference type="PANTHER" id="PTHR34040:SF2">
    <property type="entry name" value="FLAGELLAR BIOSYNTHETIC PROTEIN FLIQ"/>
    <property type="match status" value="1"/>
</dbReference>
<dbReference type="RefSeq" id="WP_184194840.1">
    <property type="nucleotide sequence ID" value="NZ_JACIIV010000003.1"/>
</dbReference>
<keyword evidence="4 7" id="KW-0812">Transmembrane</keyword>
<comment type="subcellular location">
    <subcellularLocation>
        <location evidence="1">Cell membrane</location>
        <topology evidence="1">Multi-pass membrane protein</topology>
    </subcellularLocation>
</comment>
<evidence type="ECO:0000256" key="6">
    <source>
        <dbReference type="ARBA" id="ARBA00023136"/>
    </source>
</evidence>
<keyword evidence="3" id="KW-1003">Cell membrane</keyword>
<keyword evidence="8" id="KW-0966">Cell projection</keyword>